<protein>
    <recommendedName>
        <fullName evidence="4">U1-type domain-containing protein</fullName>
    </recommendedName>
</protein>
<sequence>MWKCLLCNSRATTNLVKHSNTEHHKAAVREIERRNNLHEQTSMCPKADMTKNLQMETDESDGEDLISTDVNYFSNPNESDSDSDAESINSSEISSEYLNSLSDRSEEMESSTDTMFETNIEDYVLGDSEDWYPFTKKEKEPEIYSESNEERTCLDMTVLIDGKLEDPLIKDKKVSLLGRVICGQKISMGSVSEGSSCVEEAQTDRLELT</sequence>
<dbReference type="EMBL" id="CALTRL010001384">
    <property type="protein sequence ID" value="CAH7672318.1"/>
    <property type="molecule type" value="Genomic_DNA"/>
</dbReference>
<keyword evidence="3" id="KW-1185">Reference proteome</keyword>
<evidence type="ECO:0000256" key="1">
    <source>
        <dbReference type="SAM" id="MobiDB-lite"/>
    </source>
</evidence>
<dbReference type="AlphaFoldDB" id="A0AAV0ASP4"/>
<accession>A0AAV0ASP4</accession>
<reference evidence="2" key="1">
    <citation type="submission" date="2022-06" db="EMBL/GenBank/DDBJ databases">
        <authorList>
            <consortium name="SYNGENTA / RWTH Aachen University"/>
        </authorList>
    </citation>
    <scope>NUCLEOTIDE SEQUENCE</scope>
</reference>
<organism evidence="2 3">
    <name type="scientific">Phakopsora pachyrhizi</name>
    <name type="common">Asian soybean rust disease fungus</name>
    <dbReference type="NCBI Taxonomy" id="170000"/>
    <lineage>
        <taxon>Eukaryota</taxon>
        <taxon>Fungi</taxon>
        <taxon>Dikarya</taxon>
        <taxon>Basidiomycota</taxon>
        <taxon>Pucciniomycotina</taxon>
        <taxon>Pucciniomycetes</taxon>
        <taxon>Pucciniales</taxon>
        <taxon>Phakopsoraceae</taxon>
        <taxon>Phakopsora</taxon>
    </lineage>
</organism>
<feature type="compositionally biased region" description="Low complexity" evidence="1">
    <location>
        <begin position="86"/>
        <end position="102"/>
    </location>
</feature>
<proteinExistence type="predicted"/>
<name>A0AAV0ASP4_PHAPC</name>
<gene>
    <name evidence="2" type="ORF">PPACK8108_LOCUS7125</name>
</gene>
<dbReference type="Proteomes" id="UP001153365">
    <property type="component" value="Unassembled WGS sequence"/>
</dbReference>
<feature type="region of interest" description="Disordered" evidence="1">
    <location>
        <begin position="56"/>
        <end position="110"/>
    </location>
</feature>
<evidence type="ECO:0000313" key="2">
    <source>
        <dbReference type="EMBL" id="CAH7672318.1"/>
    </source>
</evidence>
<evidence type="ECO:0008006" key="4">
    <source>
        <dbReference type="Google" id="ProtNLM"/>
    </source>
</evidence>
<evidence type="ECO:0000313" key="3">
    <source>
        <dbReference type="Proteomes" id="UP001153365"/>
    </source>
</evidence>
<feature type="compositionally biased region" description="Acidic residues" evidence="1">
    <location>
        <begin position="56"/>
        <end position="66"/>
    </location>
</feature>
<comment type="caution">
    <text evidence="2">The sequence shown here is derived from an EMBL/GenBank/DDBJ whole genome shotgun (WGS) entry which is preliminary data.</text>
</comment>